<feature type="chain" id="PRO_5047431724" evidence="4">
    <location>
        <begin position="27"/>
        <end position="345"/>
    </location>
</feature>
<dbReference type="InterPro" id="IPR038404">
    <property type="entry name" value="TRAP_DctP_sf"/>
</dbReference>
<keyword evidence="3 4" id="KW-0732">Signal</keyword>
<sequence length="345" mass="38057">MSRTRLSLKHLFAGISIALVSLSTFAAETWKYAIEEVPGSIMDSYAQEFKRRIEKASNGEVTVKIYHMGQLGTSAEMAEQAIDGTVHFVNVAVGALGTLVPESQVFLMNYVLPDGSDAVNKVLASDKLVRGALGKAFDKRGLRLQALYSEGPQVWTTNRLVRKPTDFKGFKMRVMVSPVLLDAYADLGASPTPMPFGEVYGALQLKQVDGQVNPIPAIEEMKFYEVTNYLIWAGEQELVTAIVSGNDWFSKLPPQRQKMIEATVADMHGYVNDVVKRFNSERLNKIKAAKPNIQLVQLNEAERAEFRKASMATHAKFQKHVGSEGKKILDGFLADVNALTALSAK</sequence>
<dbReference type="EMBL" id="CP141259">
    <property type="protein sequence ID" value="WRL44713.1"/>
    <property type="molecule type" value="Genomic_DNA"/>
</dbReference>
<organism evidence="5 6">
    <name type="scientific">Aromatoleum evansii</name>
    <name type="common">Azoarcus evansii</name>
    <dbReference type="NCBI Taxonomy" id="59406"/>
    <lineage>
        <taxon>Bacteria</taxon>
        <taxon>Pseudomonadati</taxon>
        <taxon>Pseudomonadota</taxon>
        <taxon>Betaproteobacteria</taxon>
        <taxon>Rhodocyclales</taxon>
        <taxon>Rhodocyclaceae</taxon>
        <taxon>Aromatoleum</taxon>
    </lineage>
</organism>
<accession>A0ABZ1AKP0</accession>
<dbReference type="RefSeq" id="WP_407278037.1">
    <property type="nucleotide sequence ID" value="NZ_CP141259.1"/>
</dbReference>
<keyword evidence="6" id="KW-1185">Reference proteome</keyword>
<dbReference type="Pfam" id="PF03480">
    <property type="entry name" value="DctP"/>
    <property type="match status" value="1"/>
</dbReference>
<protein>
    <submittedName>
        <fullName evidence="5">TRAP transporter substrate-binding protein DctP</fullName>
    </submittedName>
</protein>
<dbReference type="PANTHER" id="PTHR33376">
    <property type="match status" value="1"/>
</dbReference>
<dbReference type="NCBIfam" id="NF037995">
    <property type="entry name" value="TRAP_S1"/>
    <property type="match status" value="1"/>
</dbReference>
<evidence type="ECO:0000256" key="3">
    <source>
        <dbReference type="ARBA" id="ARBA00022729"/>
    </source>
</evidence>
<name>A0ABZ1AKP0_AROEV</name>
<reference evidence="5 6" key="1">
    <citation type="submission" date="2023-12" db="EMBL/GenBank/DDBJ databases">
        <title>A. evansii MAY27, complete genome.</title>
        <authorList>
            <person name="Wang Y."/>
        </authorList>
    </citation>
    <scope>NUCLEOTIDE SEQUENCE [LARGE SCALE GENOMIC DNA]</scope>
    <source>
        <strain evidence="5 6">MAY27</strain>
    </source>
</reference>
<evidence type="ECO:0000313" key="5">
    <source>
        <dbReference type="EMBL" id="WRL44713.1"/>
    </source>
</evidence>
<proteinExistence type="inferred from homology"/>
<dbReference type="Proteomes" id="UP001626593">
    <property type="component" value="Chromosome"/>
</dbReference>
<dbReference type="InterPro" id="IPR018389">
    <property type="entry name" value="DctP_fam"/>
</dbReference>
<dbReference type="Gene3D" id="3.40.190.170">
    <property type="entry name" value="Bacterial extracellular solute-binding protein, family 7"/>
    <property type="match status" value="1"/>
</dbReference>
<feature type="signal peptide" evidence="4">
    <location>
        <begin position="1"/>
        <end position="26"/>
    </location>
</feature>
<evidence type="ECO:0000256" key="4">
    <source>
        <dbReference type="SAM" id="SignalP"/>
    </source>
</evidence>
<comment type="similarity">
    <text evidence="1">Belongs to the bacterial solute-binding protein 7 family.</text>
</comment>
<evidence type="ECO:0000256" key="1">
    <source>
        <dbReference type="ARBA" id="ARBA00009023"/>
    </source>
</evidence>
<dbReference type="PANTHER" id="PTHR33376:SF7">
    <property type="entry name" value="C4-DICARBOXYLATE-BINDING PROTEIN DCTB"/>
    <property type="match status" value="1"/>
</dbReference>
<evidence type="ECO:0000313" key="6">
    <source>
        <dbReference type="Proteomes" id="UP001626593"/>
    </source>
</evidence>
<evidence type="ECO:0000256" key="2">
    <source>
        <dbReference type="ARBA" id="ARBA00022448"/>
    </source>
</evidence>
<gene>
    <name evidence="5" type="primary">dctP</name>
    <name evidence="5" type="ORF">U5817_16025</name>
</gene>
<keyword evidence="2" id="KW-0813">Transport</keyword>